<dbReference type="Gene3D" id="3.20.20.80">
    <property type="entry name" value="Glycosidases"/>
    <property type="match status" value="1"/>
</dbReference>
<feature type="domain" description="Glycoside hydrolase family 2" evidence="9">
    <location>
        <begin position="701"/>
        <end position="804"/>
    </location>
</feature>
<feature type="domain" description="Glycoside hydrolase family 2 immunoglobulin-like beta-sandwich" evidence="5">
    <location>
        <begin position="202"/>
        <end position="305"/>
    </location>
</feature>
<dbReference type="SUPFAM" id="SSF49303">
    <property type="entry name" value="beta-Galactosidase/glucuronidase domain"/>
    <property type="match status" value="1"/>
</dbReference>
<dbReference type="SUPFAM" id="SSF51445">
    <property type="entry name" value="(Trans)glycosidases"/>
    <property type="match status" value="1"/>
</dbReference>
<dbReference type="GO" id="GO:0005975">
    <property type="term" value="P:carbohydrate metabolic process"/>
    <property type="evidence" value="ECO:0007669"/>
    <property type="project" value="InterPro"/>
</dbReference>
<organism evidence="10 11">
    <name type="scientific">Labilibaculum manganireducens</name>
    <dbReference type="NCBI Taxonomy" id="1940525"/>
    <lineage>
        <taxon>Bacteria</taxon>
        <taxon>Pseudomonadati</taxon>
        <taxon>Bacteroidota</taxon>
        <taxon>Bacteroidia</taxon>
        <taxon>Marinilabiliales</taxon>
        <taxon>Marinifilaceae</taxon>
        <taxon>Labilibaculum</taxon>
    </lineage>
</organism>
<dbReference type="InterPro" id="IPR036156">
    <property type="entry name" value="Beta-gal/glucu_dom_sf"/>
</dbReference>
<dbReference type="Gene3D" id="2.60.40.10">
    <property type="entry name" value="Immunoglobulins"/>
    <property type="match status" value="3"/>
</dbReference>
<keyword evidence="4" id="KW-0732">Signal</keyword>
<evidence type="ECO:0008006" key="12">
    <source>
        <dbReference type="Google" id="ProtNLM"/>
    </source>
</evidence>
<dbReference type="AlphaFoldDB" id="A0A2N3I6T5"/>
<keyword evidence="3" id="KW-0326">Glycosidase</keyword>
<dbReference type="SUPFAM" id="SSF49785">
    <property type="entry name" value="Galactose-binding domain-like"/>
    <property type="match status" value="1"/>
</dbReference>
<evidence type="ECO:0000256" key="2">
    <source>
        <dbReference type="ARBA" id="ARBA00022801"/>
    </source>
</evidence>
<feature type="domain" description="DUF4982" evidence="8">
    <location>
        <begin position="630"/>
        <end position="687"/>
    </location>
</feature>
<dbReference type="PROSITE" id="PS00608">
    <property type="entry name" value="GLYCOSYL_HYDROL_F2_2"/>
    <property type="match status" value="1"/>
</dbReference>
<keyword evidence="2" id="KW-0378">Hydrolase</keyword>
<dbReference type="Pfam" id="PF16355">
    <property type="entry name" value="DUF4982"/>
    <property type="match status" value="1"/>
</dbReference>
<keyword evidence="11" id="KW-1185">Reference proteome</keyword>
<comment type="similarity">
    <text evidence="1">Belongs to the glycosyl hydrolase 2 family.</text>
</comment>
<feature type="signal peptide" evidence="4">
    <location>
        <begin position="1"/>
        <end position="20"/>
    </location>
</feature>
<sequence>MKFKHFVLFALILLSGNVNAQVEGRERIRELNHGWRFSKDFNQTGMERPQFDDSAWRIVDIPHDWSIEDLPNQSDSVVGPFDKNAVSGFNTGFTVGGTAWYRKSFQLNRVDKGKIVYLCFDGVYMNSDVWINGHHLGNRPNGYTPFYYDLTPYLNESGKDKIIAVEVKNEGINSRWYSGSGITREVWLEVVPTVHIDVWGVFVTTPTVRKDIADVLLSVTINNSEEKDKTVDLEIELIDAKGEIVATSENSVQTVANKKSVVEKLLTVSNPVLWCPDSPNMYQARVRIKEKKKNSDTVIIPFGIRDVNVNAENGLTINGIPTLLHGGCIHHDNGPIGAIDIERAVERKLEILKASGFNAVRTAHNPFSRTFLNVCDRMGMLVMDEAFDMWNNKKTEDDYSQYFQEWYKRDLTNILLRDRNHPSVIFWSIGNEIRERVDSLGYATRHQLKEIVKSIDSTRFVTEGINRTPKWEKRTPEAFADLDVCGYNYQWNRFEEDHEKYPDRVMVTTESYPNQADQAWPFVEKLPNVIGDFVWTAVDYMGEAGLGVSEFFNEPGKRTTIEWPMYNANCGDIDLIGNKKPQSYYRDVVWGRSKIEMFVRKPIPDGQYEFESWWGWPDVHRSWSWPGMDGDSLQVEVYTSCETVKLFLNGQEIAKQQKPDDGITVSFKLPYQQGKLLAIGYNNGKQISSTELVTTGKPVAIRLVADRSTIKADRNDLSYVRVEVIDADGKVVPYVNDIEVEFFVSGNGALAGVGNSNFVDVSSMQQFRKKVFHGKALAIVRPKGGSGTIVLNAKADGLKSDSIEIKAR</sequence>
<feature type="domain" description="Glycoside hydrolase family 2 catalytic" evidence="6">
    <location>
        <begin position="313"/>
        <end position="510"/>
    </location>
</feature>
<dbReference type="PANTHER" id="PTHR42732:SF1">
    <property type="entry name" value="BETA-MANNOSIDASE"/>
    <property type="match status" value="1"/>
</dbReference>
<feature type="domain" description="Glycosyl hydrolases family 2 sugar binding" evidence="7">
    <location>
        <begin position="28"/>
        <end position="185"/>
    </location>
</feature>
<proteinExistence type="inferred from homology"/>
<dbReference type="PRINTS" id="PR00132">
    <property type="entry name" value="GLHYDRLASE2"/>
</dbReference>
<dbReference type="InterPro" id="IPR006104">
    <property type="entry name" value="Glyco_hydro_2_N"/>
</dbReference>
<dbReference type="Pfam" id="PF18565">
    <property type="entry name" value="Glyco_hydro2_C5"/>
    <property type="match status" value="1"/>
</dbReference>
<dbReference type="InterPro" id="IPR006102">
    <property type="entry name" value="Ig-like_GH2"/>
</dbReference>
<dbReference type="InterPro" id="IPR040605">
    <property type="entry name" value="Glyco_hydro2_dom5"/>
</dbReference>
<dbReference type="Pfam" id="PF02837">
    <property type="entry name" value="Glyco_hydro_2_N"/>
    <property type="match status" value="1"/>
</dbReference>
<evidence type="ECO:0000313" key="10">
    <source>
        <dbReference type="EMBL" id="PKQ66015.1"/>
    </source>
</evidence>
<dbReference type="InterPro" id="IPR017853">
    <property type="entry name" value="GH"/>
</dbReference>
<dbReference type="EMBL" id="MVDE01000018">
    <property type="protein sequence ID" value="PKQ66015.1"/>
    <property type="molecule type" value="Genomic_DNA"/>
</dbReference>
<evidence type="ECO:0000259" key="7">
    <source>
        <dbReference type="Pfam" id="PF02837"/>
    </source>
</evidence>
<dbReference type="InterPro" id="IPR013783">
    <property type="entry name" value="Ig-like_fold"/>
</dbReference>
<reference evidence="10 11" key="1">
    <citation type="journal article" date="2017" name="Front. Microbiol.">
        <title>Labilibaculum manganireducens gen. nov., sp. nov. and Labilibaculum filiforme sp. nov., Novel Bacteroidetes Isolated from Subsurface Sediments of the Baltic Sea.</title>
        <authorList>
            <person name="Vandieken V."/>
            <person name="Marshall I.P."/>
            <person name="Niemann H."/>
            <person name="Engelen B."/>
            <person name="Cypionka H."/>
        </authorList>
    </citation>
    <scope>NUCLEOTIDE SEQUENCE [LARGE SCALE GENOMIC DNA]</scope>
    <source>
        <strain evidence="10 11">59.10-2M</strain>
    </source>
</reference>
<name>A0A2N3I6T5_9BACT</name>
<dbReference type="Pfam" id="PF02836">
    <property type="entry name" value="Glyco_hydro_2_C"/>
    <property type="match status" value="1"/>
</dbReference>
<evidence type="ECO:0000256" key="3">
    <source>
        <dbReference type="ARBA" id="ARBA00023295"/>
    </source>
</evidence>
<feature type="chain" id="PRO_5014749098" description="Glycoside hydrolase" evidence="4">
    <location>
        <begin position="21"/>
        <end position="808"/>
    </location>
</feature>
<evidence type="ECO:0000256" key="1">
    <source>
        <dbReference type="ARBA" id="ARBA00007401"/>
    </source>
</evidence>
<evidence type="ECO:0000313" key="11">
    <source>
        <dbReference type="Proteomes" id="UP000233618"/>
    </source>
</evidence>
<dbReference type="InterPro" id="IPR051913">
    <property type="entry name" value="GH2_Domain-Containing"/>
</dbReference>
<dbReference type="InterPro" id="IPR032311">
    <property type="entry name" value="DUF4982"/>
</dbReference>
<dbReference type="InterPro" id="IPR008979">
    <property type="entry name" value="Galactose-bd-like_sf"/>
</dbReference>
<comment type="caution">
    <text evidence="10">The sequence shown here is derived from an EMBL/GenBank/DDBJ whole genome shotgun (WGS) entry which is preliminary data.</text>
</comment>
<dbReference type="InterPro" id="IPR006103">
    <property type="entry name" value="Glyco_hydro_2_cat"/>
</dbReference>
<dbReference type="RefSeq" id="WP_180327303.1">
    <property type="nucleotide sequence ID" value="NZ_MVDE01000018.1"/>
</dbReference>
<evidence type="ECO:0000259" key="5">
    <source>
        <dbReference type="Pfam" id="PF00703"/>
    </source>
</evidence>
<gene>
    <name evidence="10" type="ORF">BZG01_12600</name>
</gene>
<dbReference type="Gene3D" id="2.60.120.260">
    <property type="entry name" value="Galactose-binding domain-like"/>
    <property type="match status" value="1"/>
</dbReference>
<accession>A0A2N3I6T5</accession>
<evidence type="ECO:0000256" key="4">
    <source>
        <dbReference type="SAM" id="SignalP"/>
    </source>
</evidence>
<dbReference type="InterPro" id="IPR006101">
    <property type="entry name" value="Glyco_hydro_2"/>
</dbReference>
<dbReference type="Pfam" id="PF00703">
    <property type="entry name" value="Glyco_hydro_2"/>
    <property type="match status" value="1"/>
</dbReference>
<dbReference type="PANTHER" id="PTHR42732">
    <property type="entry name" value="BETA-GALACTOSIDASE"/>
    <property type="match status" value="1"/>
</dbReference>
<dbReference type="InterPro" id="IPR023232">
    <property type="entry name" value="Glyco_hydro_2_AS"/>
</dbReference>
<dbReference type="Proteomes" id="UP000233618">
    <property type="component" value="Unassembled WGS sequence"/>
</dbReference>
<dbReference type="GO" id="GO:0004553">
    <property type="term" value="F:hydrolase activity, hydrolyzing O-glycosyl compounds"/>
    <property type="evidence" value="ECO:0007669"/>
    <property type="project" value="InterPro"/>
</dbReference>
<evidence type="ECO:0000259" key="8">
    <source>
        <dbReference type="Pfam" id="PF16355"/>
    </source>
</evidence>
<evidence type="ECO:0000259" key="9">
    <source>
        <dbReference type="Pfam" id="PF18565"/>
    </source>
</evidence>
<protein>
    <recommendedName>
        <fullName evidence="12">Glycoside hydrolase</fullName>
    </recommendedName>
</protein>
<evidence type="ECO:0000259" key="6">
    <source>
        <dbReference type="Pfam" id="PF02836"/>
    </source>
</evidence>